<evidence type="ECO:0000256" key="7">
    <source>
        <dbReference type="SAM" id="Phobius"/>
    </source>
</evidence>
<dbReference type="InterPro" id="IPR036249">
    <property type="entry name" value="Thioredoxin-like_sf"/>
</dbReference>
<dbReference type="CDD" id="cd02972">
    <property type="entry name" value="DsbA_family"/>
    <property type="match status" value="1"/>
</dbReference>
<evidence type="ECO:0000256" key="1">
    <source>
        <dbReference type="ARBA" id="ARBA00005791"/>
    </source>
</evidence>
<reference evidence="9 10" key="1">
    <citation type="submission" date="2018-12" db="EMBL/GenBank/DDBJ databases">
        <title>Draft genome sequence of Embleya hyalina NBRC 13850T.</title>
        <authorList>
            <person name="Komaki H."/>
            <person name="Hosoyama A."/>
            <person name="Kimura A."/>
            <person name="Ichikawa N."/>
            <person name="Tamura T."/>
        </authorList>
    </citation>
    <scope>NUCLEOTIDE SEQUENCE [LARGE SCALE GENOMIC DNA]</scope>
    <source>
        <strain evidence="9 10">NBRC 13850</strain>
    </source>
</reference>
<evidence type="ECO:0000256" key="5">
    <source>
        <dbReference type="ARBA" id="ARBA00023284"/>
    </source>
</evidence>
<name>A0A401YXX6_9ACTN</name>
<keyword evidence="7" id="KW-0812">Transmembrane</keyword>
<organism evidence="9 10">
    <name type="scientific">Embleya hyalina</name>
    <dbReference type="NCBI Taxonomy" id="516124"/>
    <lineage>
        <taxon>Bacteria</taxon>
        <taxon>Bacillati</taxon>
        <taxon>Actinomycetota</taxon>
        <taxon>Actinomycetes</taxon>
        <taxon>Kitasatosporales</taxon>
        <taxon>Streptomycetaceae</taxon>
        <taxon>Embleya</taxon>
    </lineage>
</organism>
<dbReference type="PANTHER" id="PTHR13887:SF14">
    <property type="entry name" value="DISULFIDE BOND FORMATION PROTEIN D"/>
    <property type="match status" value="1"/>
</dbReference>
<feature type="compositionally biased region" description="Basic and acidic residues" evidence="6">
    <location>
        <begin position="11"/>
        <end position="22"/>
    </location>
</feature>
<dbReference type="EMBL" id="BIFH01000033">
    <property type="protein sequence ID" value="GCD99459.1"/>
    <property type="molecule type" value="Genomic_DNA"/>
</dbReference>
<protein>
    <submittedName>
        <fullName evidence="9">Membrane protein</fullName>
    </submittedName>
</protein>
<dbReference type="OrthoDB" id="4135024at2"/>
<keyword evidence="10" id="KW-1185">Reference proteome</keyword>
<accession>A0A401YXX6</accession>
<keyword evidence="5" id="KW-0676">Redox-active center</keyword>
<dbReference type="RefSeq" id="WP_126641266.1">
    <property type="nucleotide sequence ID" value="NZ_BIFH01000033.1"/>
</dbReference>
<dbReference type="SUPFAM" id="SSF52833">
    <property type="entry name" value="Thioredoxin-like"/>
    <property type="match status" value="1"/>
</dbReference>
<comment type="caution">
    <text evidence="9">The sequence shown here is derived from an EMBL/GenBank/DDBJ whole genome shotgun (WGS) entry which is preliminary data.</text>
</comment>
<proteinExistence type="inferred from homology"/>
<dbReference type="Proteomes" id="UP000286931">
    <property type="component" value="Unassembled WGS sequence"/>
</dbReference>
<evidence type="ECO:0000256" key="3">
    <source>
        <dbReference type="ARBA" id="ARBA00023002"/>
    </source>
</evidence>
<keyword evidence="7" id="KW-0472">Membrane</keyword>
<sequence>MSSKNSAGKRTARERMAQERARQQAAAKRKRVLIIAGAVVAVLAVVAIIGVVVGTSKTNKKKGPWKDALAKPYSAPPNLSEDGLGVPVGSNPNAPSLIMYEDFRCPICHEVEKALGPTLRQMADAGTIKIDYHIASFLDGKLGGNGSKYAANAAGCAQTAGKFAQYHDTLFANQPDELNDKFGNRSYLIDLAGKVDGLRSPAFDQCVNDLSHAGWVNKVEDAFQNAKIGDTPVTGTPTAGINGKTIDLIVKGRGLATPDEVRAQILAAIK</sequence>
<evidence type="ECO:0000256" key="6">
    <source>
        <dbReference type="SAM" id="MobiDB-lite"/>
    </source>
</evidence>
<dbReference type="InterPro" id="IPR012336">
    <property type="entry name" value="Thioredoxin-like_fold"/>
</dbReference>
<feature type="transmembrane region" description="Helical" evidence="7">
    <location>
        <begin position="32"/>
        <end position="53"/>
    </location>
</feature>
<dbReference type="PANTHER" id="PTHR13887">
    <property type="entry name" value="GLUTATHIONE S-TRANSFERASE KAPPA"/>
    <property type="match status" value="1"/>
</dbReference>
<dbReference type="GO" id="GO:0016491">
    <property type="term" value="F:oxidoreductase activity"/>
    <property type="evidence" value="ECO:0007669"/>
    <property type="project" value="UniProtKB-KW"/>
</dbReference>
<evidence type="ECO:0000313" key="9">
    <source>
        <dbReference type="EMBL" id="GCD99459.1"/>
    </source>
</evidence>
<dbReference type="AlphaFoldDB" id="A0A401YXX6"/>
<evidence type="ECO:0000259" key="8">
    <source>
        <dbReference type="Pfam" id="PF13462"/>
    </source>
</evidence>
<evidence type="ECO:0000256" key="4">
    <source>
        <dbReference type="ARBA" id="ARBA00023157"/>
    </source>
</evidence>
<feature type="region of interest" description="Disordered" evidence="6">
    <location>
        <begin position="1"/>
        <end position="23"/>
    </location>
</feature>
<gene>
    <name evidence="9" type="ORF">EHYA_07180</name>
</gene>
<evidence type="ECO:0000313" key="10">
    <source>
        <dbReference type="Proteomes" id="UP000286931"/>
    </source>
</evidence>
<keyword evidence="7" id="KW-1133">Transmembrane helix</keyword>
<feature type="domain" description="Thioredoxin-like fold" evidence="8">
    <location>
        <begin position="91"/>
        <end position="247"/>
    </location>
</feature>
<keyword evidence="3" id="KW-0560">Oxidoreductase</keyword>
<dbReference type="Pfam" id="PF13462">
    <property type="entry name" value="Thioredoxin_4"/>
    <property type="match status" value="1"/>
</dbReference>
<keyword evidence="2" id="KW-0732">Signal</keyword>
<dbReference type="Gene3D" id="3.40.30.10">
    <property type="entry name" value="Glutaredoxin"/>
    <property type="match status" value="1"/>
</dbReference>
<evidence type="ECO:0000256" key="2">
    <source>
        <dbReference type="ARBA" id="ARBA00022729"/>
    </source>
</evidence>
<comment type="similarity">
    <text evidence="1">Belongs to the thioredoxin family. DsbA subfamily.</text>
</comment>
<keyword evidence="4" id="KW-1015">Disulfide bond</keyword>